<dbReference type="InterPro" id="IPR023365">
    <property type="entry name" value="Sortase_dom-sf"/>
</dbReference>
<organism evidence="3 4">
    <name type="scientific">Anoxybacteroides voinovskiense</name>
    <dbReference type="NCBI Taxonomy" id="230470"/>
    <lineage>
        <taxon>Bacteria</taxon>
        <taxon>Bacillati</taxon>
        <taxon>Bacillota</taxon>
        <taxon>Bacilli</taxon>
        <taxon>Bacillales</taxon>
        <taxon>Anoxybacillaceae</taxon>
        <taxon>Anoxybacteroides</taxon>
    </lineage>
</organism>
<dbReference type="SUPFAM" id="SSF63817">
    <property type="entry name" value="Sortase"/>
    <property type="match status" value="1"/>
</dbReference>
<proteinExistence type="predicted"/>
<sequence length="171" mass="18849">MKRTFACLFSAAGIWLMSWNGYSYWQGVHATVSSTVTASGTVLGTLTIPKLSLVLPIYEGTTEKELKKGVGHEPNSAMPGETGNVVLSGHRDTVFRKLGKVEVGDELVVETAAGRFRYVVKKVRIVSENDRTVLVDKPRPTLTVTTCYPFQFIGDAKQRYVLVAYLTSVHH</sequence>
<feature type="active site" description="Acyl-thioester intermediate" evidence="2">
    <location>
        <position position="147"/>
    </location>
</feature>
<protein>
    <submittedName>
        <fullName evidence="3">Sortase A</fullName>
        <ecNumber evidence="3">3.4.22.70</ecNumber>
    </submittedName>
</protein>
<evidence type="ECO:0000313" key="3">
    <source>
        <dbReference type="EMBL" id="MBB4075068.1"/>
    </source>
</evidence>
<dbReference type="Pfam" id="PF04203">
    <property type="entry name" value="Sortase"/>
    <property type="match status" value="1"/>
</dbReference>
<dbReference type="InterPro" id="IPR005754">
    <property type="entry name" value="Sortase"/>
</dbReference>
<dbReference type="GO" id="GO:0016787">
    <property type="term" value="F:hydrolase activity"/>
    <property type="evidence" value="ECO:0007669"/>
    <property type="project" value="UniProtKB-KW"/>
</dbReference>
<keyword evidence="1 3" id="KW-0378">Hydrolase</keyword>
<reference evidence="3 4" key="1">
    <citation type="submission" date="2020-08" db="EMBL/GenBank/DDBJ databases">
        <title>Genomic Encyclopedia of Type Strains, Phase IV (KMG-IV): sequencing the most valuable type-strain genomes for metagenomic binning, comparative biology and taxonomic classification.</title>
        <authorList>
            <person name="Goeker M."/>
        </authorList>
    </citation>
    <scope>NUCLEOTIDE SEQUENCE [LARGE SCALE GENOMIC DNA]</scope>
    <source>
        <strain evidence="3 4">DSM 17075</strain>
    </source>
</reference>
<dbReference type="EMBL" id="JACIDE010000024">
    <property type="protein sequence ID" value="MBB4075068.1"/>
    <property type="molecule type" value="Genomic_DNA"/>
</dbReference>
<name>A0A840DYL5_9BACL</name>
<dbReference type="InterPro" id="IPR053525">
    <property type="entry name" value="Sortase_D"/>
</dbReference>
<evidence type="ECO:0000256" key="1">
    <source>
        <dbReference type="ARBA" id="ARBA00022801"/>
    </source>
</evidence>
<gene>
    <name evidence="3" type="ORF">GGR02_002869</name>
</gene>
<dbReference type="RefSeq" id="WP_183185592.1">
    <property type="nucleotide sequence ID" value="NZ_BMNP01000025.1"/>
</dbReference>
<dbReference type="Gene3D" id="2.40.260.10">
    <property type="entry name" value="Sortase"/>
    <property type="match status" value="1"/>
</dbReference>
<keyword evidence="4" id="KW-1185">Reference proteome</keyword>
<dbReference type="AlphaFoldDB" id="A0A840DYL5"/>
<dbReference type="NCBIfam" id="TIGR01076">
    <property type="entry name" value="sortase_fam"/>
    <property type="match status" value="1"/>
</dbReference>
<dbReference type="Proteomes" id="UP000559598">
    <property type="component" value="Unassembled WGS sequence"/>
</dbReference>
<dbReference type="CDD" id="cd05828">
    <property type="entry name" value="Sortase_D_1"/>
    <property type="match status" value="1"/>
</dbReference>
<feature type="active site" description="Proton donor/acceptor" evidence="2">
    <location>
        <position position="90"/>
    </location>
</feature>
<dbReference type="InterPro" id="IPR041999">
    <property type="entry name" value="Sortase_D_1"/>
</dbReference>
<comment type="caution">
    <text evidence="3">The sequence shown here is derived from an EMBL/GenBank/DDBJ whole genome shotgun (WGS) entry which is preliminary data.</text>
</comment>
<dbReference type="NCBIfam" id="NF033746">
    <property type="entry name" value="class_D_sortase"/>
    <property type="match status" value="1"/>
</dbReference>
<evidence type="ECO:0000313" key="4">
    <source>
        <dbReference type="Proteomes" id="UP000559598"/>
    </source>
</evidence>
<dbReference type="EC" id="3.4.22.70" evidence="3"/>
<accession>A0A840DYL5</accession>
<evidence type="ECO:0000256" key="2">
    <source>
        <dbReference type="PIRSR" id="PIRSR605754-1"/>
    </source>
</evidence>